<evidence type="ECO:0000256" key="6">
    <source>
        <dbReference type="ARBA" id="ARBA00023239"/>
    </source>
</evidence>
<dbReference type="PANTHER" id="PTHR35936:SF32">
    <property type="entry name" value="MEMBRANE-BOUND LYTIC MUREIN TRANSGLYCOSYLASE F"/>
    <property type="match status" value="1"/>
</dbReference>
<evidence type="ECO:0000256" key="4">
    <source>
        <dbReference type="ARBA" id="ARBA00023136"/>
    </source>
</evidence>
<evidence type="ECO:0000256" key="1">
    <source>
        <dbReference type="ARBA" id="ARBA00007734"/>
    </source>
</evidence>
<dbReference type="GO" id="GO:0016998">
    <property type="term" value="P:cell wall macromolecule catabolic process"/>
    <property type="evidence" value="ECO:0007669"/>
    <property type="project" value="UniProtKB-UniRule"/>
</dbReference>
<keyword evidence="11" id="KW-1185">Reference proteome</keyword>
<dbReference type="GO" id="GO:0009253">
    <property type="term" value="P:peptidoglycan catabolic process"/>
    <property type="evidence" value="ECO:0007669"/>
    <property type="project" value="TreeGrafter"/>
</dbReference>
<proteinExistence type="inferred from homology"/>
<evidence type="ECO:0000256" key="8">
    <source>
        <dbReference type="HAMAP-Rule" id="MF_02016"/>
    </source>
</evidence>
<keyword evidence="7 8" id="KW-0961">Cell wall biogenesis/degradation</keyword>
<dbReference type="InterPro" id="IPR001638">
    <property type="entry name" value="Solute-binding_3/MltF_N"/>
</dbReference>
<keyword evidence="3 8" id="KW-0732">Signal</keyword>
<dbReference type="Gene3D" id="1.10.530.10">
    <property type="match status" value="1"/>
</dbReference>
<evidence type="ECO:0000256" key="5">
    <source>
        <dbReference type="ARBA" id="ARBA00023237"/>
    </source>
</evidence>
<protein>
    <recommendedName>
        <fullName evidence="8">Membrane-bound lytic murein transglycosylase F</fullName>
        <ecNumber evidence="8">4.2.2.n1</ecNumber>
    </recommendedName>
    <alternativeName>
        <fullName evidence="8">Murein lyase F</fullName>
    </alternativeName>
</protein>
<dbReference type="EC" id="4.2.2.n1" evidence="8"/>
<dbReference type="CDD" id="cd01009">
    <property type="entry name" value="PBP2_YfhD_N"/>
    <property type="match status" value="1"/>
</dbReference>
<dbReference type="Gene3D" id="3.40.190.10">
    <property type="entry name" value="Periplasmic binding protein-like II"/>
    <property type="match status" value="2"/>
</dbReference>
<gene>
    <name evidence="8 10" type="primary">mltF</name>
    <name evidence="10" type="ORF">LL252_05815</name>
</gene>
<feature type="domain" description="Solute-binding protein family 3/N-terminal" evidence="9">
    <location>
        <begin position="52"/>
        <end position="276"/>
    </location>
</feature>
<comment type="domain">
    <text evidence="8">The N-terminal domain does not have lytic activity and probably modulates enzymatic activity. The C-terminal domain is the catalytic active domain.</text>
</comment>
<dbReference type="Pfam" id="PF00497">
    <property type="entry name" value="SBP_bac_3"/>
    <property type="match status" value="1"/>
</dbReference>
<dbReference type="GO" id="GO:0008933">
    <property type="term" value="F:peptidoglycan lytic transglycosylase activity"/>
    <property type="evidence" value="ECO:0007669"/>
    <property type="project" value="UniProtKB-UniRule"/>
</dbReference>
<feature type="active site" evidence="8">
    <location>
        <position position="323"/>
    </location>
</feature>
<dbReference type="GO" id="GO:0071555">
    <property type="term" value="P:cell wall organization"/>
    <property type="evidence" value="ECO:0007669"/>
    <property type="project" value="UniProtKB-KW"/>
</dbReference>
<evidence type="ECO:0000256" key="2">
    <source>
        <dbReference type="ARBA" id="ARBA00010333"/>
    </source>
</evidence>
<dbReference type="RefSeq" id="WP_228233395.1">
    <property type="nucleotide sequence ID" value="NZ_JAJGNA010000004.1"/>
</dbReference>
<evidence type="ECO:0000256" key="7">
    <source>
        <dbReference type="ARBA" id="ARBA00023316"/>
    </source>
</evidence>
<accession>A0A9Q3UNA0</accession>
<dbReference type="InterPro" id="IPR023703">
    <property type="entry name" value="MltF"/>
</dbReference>
<evidence type="ECO:0000313" key="10">
    <source>
        <dbReference type="EMBL" id="MCC4308083.1"/>
    </source>
</evidence>
<name>A0A9Q3UNA0_9GAMM</name>
<sequence>MTTLLKPSLFQGGRHSLARHLLAPLALLVIVAATMALRPAPTALERIQARGELVVATRPSLTTVYRDSNGLTGMEYELAKGFAERLGVELTLLKVDSTAALRKAVRGGRADLAAAALLAGEDGSQGLRYSTPYQIVDTLVMYRLGSARPTALADLAGKTVVLRAGSRHAEMLARARTEQPDLDFKVVEKGSAEQVLTLLEQGEADYGLVNSNAYAMHRALFPDLASGFTLNRDQGLAWAFNDGGDRTLYLAAQRYLTQVKADGTAERLAQRFYGQMEQMDLYSARSFIRHLDDRLPNYTADFRQAADSAGFDWRLLAAMAYQESLWDAQAISPTGVEGLMMLTTRTAREMGVSDRTDPAQSIRAGAGYLRQLHDRVPDRIQEPDRTWMALAAYNMGMGHLEDARVLTQRQGGDPDRWADVKTRLTLLDHPAYVNQLRYGAAPGGQAAVYVRHIRHYYDLLVRADNSERHGQTLVAASE</sequence>
<dbReference type="NCBIfam" id="NF008112">
    <property type="entry name" value="PRK10859.1"/>
    <property type="match status" value="1"/>
</dbReference>
<dbReference type="InterPro" id="IPR008258">
    <property type="entry name" value="Transglycosylase_SLT_dom_1"/>
</dbReference>
<comment type="catalytic activity">
    <reaction evidence="8">
        <text>Exolytic cleavage of the (1-&gt;4)-beta-glycosidic linkage between N-acetylmuramic acid (MurNAc) and N-acetylglucosamine (GlcNAc) residues in peptidoglycan, from either the reducing or the non-reducing ends of the peptidoglycan chains, with concomitant formation of a 1,6-anhydrobond in the MurNAc residue.</text>
        <dbReference type="EC" id="4.2.2.n1"/>
    </reaction>
</comment>
<comment type="subcellular location">
    <subcellularLocation>
        <location evidence="8">Cell outer membrane</location>
        <topology evidence="8">Peripheral membrane protein</topology>
    </subcellularLocation>
    <text evidence="8">Attached to the inner leaflet of the outer membrane.</text>
</comment>
<dbReference type="CDD" id="cd13403">
    <property type="entry name" value="MLTF-like"/>
    <property type="match status" value="1"/>
</dbReference>
<evidence type="ECO:0000259" key="9">
    <source>
        <dbReference type="SMART" id="SM00062"/>
    </source>
</evidence>
<dbReference type="AlphaFoldDB" id="A0A9Q3UNA0"/>
<organism evidence="10 11">
    <name type="scientific">Alloalcanivorax marinus</name>
    <dbReference type="NCBI Taxonomy" id="1177169"/>
    <lineage>
        <taxon>Bacteria</taxon>
        <taxon>Pseudomonadati</taxon>
        <taxon>Pseudomonadota</taxon>
        <taxon>Gammaproteobacteria</taxon>
        <taxon>Oceanospirillales</taxon>
        <taxon>Alcanivoracaceae</taxon>
        <taxon>Alloalcanivorax</taxon>
    </lineage>
</organism>
<keyword evidence="6 8" id="KW-0456">Lyase</keyword>
<dbReference type="HAMAP" id="MF_02016">
    <property type="entry name" value="MltF"/>
    <property type="match status" value="1"/>
</dbReference>
<comment type="similarity">
    <text evidence="2">Belongs to the bacterial solute-binding protein 3 family.</text>
</comment>
<reference evidence="10" key="1">
    <citation type="submission" date="2021-10" db="EMBL/GenBank/DDBJ databases">
        <title>The diversity and Nitrogen Metabolism of Culturable Nitrate-Utilizing Bacteria Within the Oxygen Minimum Zone of the Changjiang (Yangtze River)Estuary.</title>
        <authorList>
            <person name="Zhang D."/>
            <person name="Zheng J."/>
            <person name="Liu S."/>
            <person name="He W."/>
        </authorList>
    </citation>
    <scope>NUCLEOTIDE SEQUENCE</scope>
    <source>
        <strain evidence="10">FXH-223</strain>
    </source>
</reference>
<keyword evidence="5 8" id="KW-0998">Cell outer membrane</keyword>
<comment type="caution">
    <text evidence="10">The sequence shown here is derived from an EMBL/GenBank/DDBJ whole genome shotgun (WGS) entry which is preliminary data.</text>
</comment>
<comment type="similarity">
    <text evidence="8">In the N-terminal section; belongs to the bacterial solute-binding protein 3 family.</text>
</comment>
<dbReference type="EMBL" id="JAJGNA010000004">
    <property type="protein sequence ID" value="MCC4308083.1"/>
    <property type="molecule type" value="Genomic_DNA"/>
</dbReference>
<evidence type="ECO:0000313" key="11">
    <source>
        <dbReference type="Proteomes" id="UP001108027"/>
    </source>
</evidence>
<dbReference type="SMART" id="SM00062">
    <property type="entry name" value="PBPb"/>
    <property type="match status" value="1"/>
</dbReference>
<comment type="similarity">
    <text evidence="8">In the C-terminal section; belongs to the transglycosylase Slt family.</text>
</comment>
<dbReference type="Pfam" id="PF01464">
    <property type="entry name" value="SLT"/>
    <property type="match status" value="1"/>
</dbReference>
<dbReference type="GO" id="GO:0009279">
    <property type="term" value="C:cell outer membrane"/>
    <property type="evidence" value="ECO:0007669"/>
    <property type="project" value="UniProtKB-SubCell"/>
</dbReference>
<dbReference type="SUPFAM" id="SSF53955">
    <property type="entry name" value="Lysozyme-like"/>
    <property type="match status" value="1"/>
</dbReference>
<evidence type="ECO:0000256" key="3">
    <source>
        <dbReference type="ARBA" id="ARBA00022729"/>
    </source>
</evidence>
<comment type="caution">
    <text evidence="8">Lacks conserved residue(s) required for the propagation of feature annotation.</text>
</comment>
<dbReference type="InterPro" id="IPR000189">
    <property type="entry name" value="Transglyc_AS"/>
</dbReference>
<comment type="function">
    <text evidence="8">Murein-degrading enzyme that degrades murein glycan strands and insoluble, high-molecular weight murein sacculi, with the concomitant formation of a 1,6-anhydromuramoyl product. Lytic transglycosylases (LTs) play an integral role in the metabolism of the peptidoglycan (PG) sacculus. Their lytic action creates space within the PG sacculus to allow for its expansion as well as for the insertion of various structures such as secretion systems and flagella.</text>
</comment>
<dbReference type="PROSITE" id="PS00922">
    <property type="entry name" value="TRANSGLYCOSYLASE"/>
    <property type="match status" value="1"/>
</dbReference>
<dbReference type="Proteomes" id="UP001108027">
    <property type="component" value="Unassembled WGS sequence"/>
</dbReference>
<dbReference type="InterPro" id="IPR023346">
    <property type="entry name" value="Lysozyme-like_dom_sf"/>
</dbReference>
<comment type="similarity">
    <text evidence="1">Belongs to the transglycosylase Slt family.</text>
</comment>
<dbReference type="PANTHER" id="PTHR35936">
    <property type="entry name" value="MEMBRANE-BOUND LYTIC MUREIN TRANSGLYCOSYLASE F"/>
    <property type="match status" value="1"/>
</dbReference>
<dbReference type="SUPFAM" id="SSF53850">
    <property type="entry name" value="Periplasmic binding protein-like II"/>
    <property type="match status" value="1"/>
</dbReference>
<keyword evidence="4 8" id="KW-0472">Membrane</keyword>
<feature type="region of interest" description="LT domain" evidence="8">
    <location>
        <begin position="277"/>
        <end position="478"/>
    </location>
</feature>